<gene>
    <name evidence="2" type="ORF">HDID_LOCUS4848</name>
</gene>
<dbReference type="WBParaSite" id="HDID_0000485001-mRNA-1">
    <property type="protein sequence ID" value="HDID_0000485001-mRNA-1"/>
    <property type="gene ID" value="HDID_0000485001"/>
</dbReference>
<dbReference type="Pfam" id="PF22589">
    <property type="entry name" value="SPMIP1"/>
    <property type="match status" value="1"/>
</dbReference>
<dbReference type="Proteomes" id="UP000274504">
    <property type="component" value="Unassembled WGS sequence"/>
</dbReference>
<name>A0A0R3SIT5_HYMDI</name>
<protein>
    <submittedName>
        <fullName evidence="4">HMG box domain-containing protein</fullName>
    </submittedName>
</protein>
<dbReference type="OrthoDB" id="410807at2759"/>
<feature type="domain" description="Sperm microtubule inner protein 1 C-terminal" evidence="1">
    <location>
        <begin position="64"/>
        <end position="181"/>
    </location>
</feature>
<dbReference type="PANTHER" id="PTHR35826:SF1">
    <property type="entry name" value="PROTEIN ATP6V1FNB-LIKE"/>
    <property type="match status" value="1"/>
</dbReference>
<evidence type="ECO:0000313" key="4">
    <source>
        <dbReference type="WBParaSite" id="HDID_0000485001-mRNA-1"/>
    </source>
</evidence>
<reference evidence="4" key="1">
    <citation type="submission" date="2017-02" db="UniProtKB">
        <authorList>
            <consortium name="WormBaseParasite"/>
        </authorList>
    </citation>
    <scope>IDENTIFICATION</scope>
</reference>
<accession>A0A0R3SIT5</accession>
<dbReference type="InterPro" id="IPR054323">
    <property type="entry name" value="SPMIP1_C"/>
</dbReference>
<evidence type="ECO:0000313" key="2">
    <source>
        <dbReference type="EMBL" id="VDL56553.1"/>
    </source>
</evidence>
<sequence length="190" mass="22269">MSRSYPIDTQSQRALQEIYEKESLAALKFFLLHHKPDEEDPPKLAAIKEIFQLEMPEKYSKLIEKRTKRKVTKRQEVNEEELSASTEEIALMRPVSSSTGNLLYGKHVLAFYQIVPFPLYSSVYLKQRLKLNPDEKYEMPVTTAMEYGWKLFQLFPKSEITHPRYGRTNIIERSFYRNGGVSLKMAEDIL</sequence>
<evidence type="ECO:0000313" key="3">
    <source>
        <dbReference type="Proteomes" id="UP000274504"/>
    </source>
</evidence>
<proteinExistence type="predicted"/>
<dbReference type="AlphaFoldDB" id="A0A0R3SIT5"/>
<reference evidence="2 3" key="2">
    <citation type="submission" date="2018-11" db="EMBL/GenBank/DDBJ databases">
        <authorList>
            <consortium name="Pathogen Informatics"/>
        </authorList>
    </citation>
    <scope>NUCLEOTIDE SEQUENCE [LARGE SCALE GENOMIC DNA]</scope>
</reference>
<evidence type="ECO:0000259" key="1">
    <source>
        <dbReference type="Pfam" id="PF22589"/>
    </source>
</evidence>
<organism evidence="4">
    <name type="scientific">Hymenolepis diminuta</name>
    <name type="common">Rat tapeworm</name>
    <dbReference type="NCBI Taxonomy" id="6216"/>
    <lineage>
        <taxon>Eukaryota</taxon>
        <taxon>Metazoa</taxon>
        <taxon>Spiralia</taxon>
        <taxon>Lophotrochozoa</taxon>
        <taxon>Platyhelminthes</taxon>
        <taxon>Cestoda</taxon>
        <taxon>Eucestoda</taxon>
        <taxon>Cyclophyllidea</taxon>
        <taxon>Hymenolepididae</taxon>
        <taxon>Hymenolepis</taxon>
    </lineage>
</organism>
<dbReference type="PANTHER" id="PTHR35826">
    <property type="entry name" value="PROTEIN ATP6V1FNB-LIKE"/>
    <property type="match status" value="1"/>
</dbReference>
<dbReference type="EMBL" id="UYSG01002067">
    <property type="protein sequence ID" value="VDL56553.1"/>
    <property type="molecule type" value="Genomic_DNA"/>
</dbReference>